<protein>
    <submittedName>
        <fullName evidence="1">Uncharacterized protein</fullName>
    </submittedName>
</protein>
<proteinExistence type="predicted"/>
<sequence length="54" mass="6310">MNENKGEMMDNNKGRFVIKNIELICEKCGKPILLNTQAIILYTKLYHFKCGYNN</sequence>
<organism evidence="1">
    <name type="scientific">marine sediment metagenome</name>
    <dbReference type="NCBI Taxonomy" id="412755"/>
    <lineage>
        <taxon>unclassified sequences</taxon>
        <taxon>metagenomes</taxon>
        <taxon>ecological metagenomes</taxon>
    </lineage>
</organism>
<reference evidence="1" key="1">
    <citation type="journal article" date="2015" name="Nature">
        <title>Complex archaea that bridge the gap between prokaryotes and eukaryotes.</title>
        <authorList>
            <person name="Spang A."/>
            <person name="Saw J.H."/>
            <person name="Jorgensen S.L."/>
            <person name="Zaremba-Niedzwiedzka K."/>
            <person name="Martijn J."/>
            <person name="Lind A.E."/>
            <person name="van Eijk R."/>
            <person name="Schleper C."/>
            <person name="Guy L."/>
            <person name="Ettema T.J."/>
        </authorList>
    </citation>
    <scope>NUCLEOTIDE SEQUENCE</scope>
</reference>
<comment type="caution">
    <text evidence="1">The sequence shown here is derived from an EMBL/GenBank/DDBJ whole genome shotgun (WGS) entry which is preliminary data.</text>
</comment>
<accession>A0A0F9UT77</accession>
<dbReference type="AlphaFoldDB" id="A0A0F9UT77"/>
<evidence type="ECO:0000313" key="1">
    <source>
        <dbReference type="EMBL" id="KKN90717.1"/>
    </source>
</evidence>
<dbReference type="EMBL" id="LAZR01000107">
    <property type="protein sequence ID" value="KKN90717.1"/>
    <property type="molecule type" value="Genomic_DNA"/>
</dbReference>
<name>A0A0F9UT77_9ZZZZ</name>
<gene>
    <name evidence="1" type="ORF">LCGC14_0223000</name>
</gene>